<keyword evidence="5 13" id="KW-0349">Heme</keyword>
<evidence type="ECO:0000256" key="14">
    <source>
        <dbReference type="RuleBase" id="RU000461"/>
    </source>
</evidence>
<keyword evidence="12" id="KW-0472">Membrane</keyword>
<comment type="subcellular location">
    <subcellularLocation>
        <location evidence="3">Endoplasmic reticulum membrane</location>
        <topology evidence="3">Peripheral membrane protein</topology>
    </subcellularLocation>
    <subcellularLocation>
        <location evidence="2">Microsome membrane</location>
        <topology evidence="2">Peripheral membrane protein</topology>
    </subcellularLocation>
</comment>
<dbReference type="EMBL" id="KB293569">
    <property type="protein sequence ID" value="ELU15807.1"/>
    <property type="molecule type" value="Genomic_DNA"/>
</dbReference>
<dbReference type="Pfam" id="PF00067">
    <property type="entry name" value="p450"/>
    <property type="match status" value="1"/>
</dbReference>
<name>R7VB92_CAPTE</name>
<keyword evidence="11 14" id="KW-0503">Monooxygenase</keyword>
<dbReference type="SUPFAM" id="SSF48264">
    <property type="entry name" value="Cytochrome P450"/>
    <property type="match status" value="1"/>
</dbReference>
<organism evidence="15">
    <name type="scientific">Capitella teleta</name>
    <name type="common">Polychaete worm</name>
    <dbReference type="NCBI Taxonomy" id="283909"/>
    <lineage>
        <taxon>Eukaryota</taxon>
        <taxon>Metazoa</taxon>
        <taxon>Spiralia</taxon>
        <taxon>Lophotrochozoa</taxon>
        <taxon>Annelida</taxon>
        <taxon>Polychaeta</taxon>
        <taxon>Sedentaria</taxon>
        <taxon>Scolecida</taxon>
        <taxon>Capitellidae</taxon>
        <taxon>Capitella</taxon>
    </lineage>
</organism>
<dbReference type="HOGENOM" id="CLU_001570_22_2_1"/>
<evidence type="ECO:0000256" key="1">
    <source>
        <dbReference type="ARBA" id="ARBA00001971"/>
    </source>
</evidence>
<evidence type="ECO:0000256" key="12">
    <source>
        <dbReference type="ARBA" id="ARBA00023136"/>
    </source>
</evidence>
<dbReference type="GO" id="GO:0008395">
    <property type="term" value="F:steroid hydroxylase activity"/>
    <property type="evidence" value="ECO:0007669"/>
    <property type="project" value="TreeGrafter"/>
</dbReference>
<keyword evidence="10 13" id="KW-0408">Iron</keyword>
<evidence type="ECO:0000313" key="17">
    <source>
        <dbReference type="Proteomes" id="UP000014760"/>
    </source>
</evidence>
<dbReference type="EnsemblMetazoa" id="CapteT142591">
    <property type="protein sequence ID" value="CapteP142591"/>
    <property type="gene ID" value="CapteG142591"/>
</dbReference>
<gene>
    <name evidence="15" type="ORF">CAPTEDRAFT_142591</name>
</gene>
<evidence type="ECO:0000256" key="9">
    <source>
        <dbReference type="ARBA" id="ARBA00023002"/>
    </source>
</evidence>
<dbReference type="OrthoDB" id="1055148at2759"/>
<dbReference type="GO" id="GO:0006082">
    <property type="term" value="P:organic acid metabolic process"/>
    <property type="evidence" value="ECO:0007669"/>
    <property type="project" value="TreeGrafter"/>
</dbReference>
<reference evidence="16" key="3">
    <citation type="submission" date="2015-06" db="UniProtKB">
        <authorList>
            <consortium name="EnsemblMetazoa"/>
        </authorList>
    </citation>
    <scope>IDENTIFICATION</scope>
</reference>
<comment type="similarity">
    <text evidence="4 14">Belongs to the cytochrome P450 family.</text>
</comment>
<dbReference type="GO" id="GO:0016712">
    <property type="term" value="F:oxidoreductase activity, acting on paired donors, with incorporation or reduction of molecular oxygen, reduced flavin or flavoprotein as one donor, and incorporation of one atom of oxygen"/>
    <property type="evidence" value="ECO:0007669"/>
    <property type="project" value="TreeGrafter"/>
</dbReference>
<dbReference type="PROSITE" id="PS00086">
    <property type="entry name" value="CYTOCHROME_P450"/>
    <property type="match status" value="1"/>
</dbReference>
<dbReference type="FunCoup" id="R7VB92">
    <property type="interactions" value="140"/>
</dbReference>
<dbReference type="InterPro" id="IPR001128">
    <property type="entry name" value="Cyt_P450"/>
</dbReference>
<evidence type="ECO:0000256" key="11">
    <source>
        <dbReference type="ARBA" id="ARBA00023033"/>
    </source>
</evidence>
<evidence type="ECO:0000256" key="13">
    <source>
        <dbReference type="PIRSR" id="PIRSR602401-1"/>
    </source>
</evidence>
<dbReference type="AlphaFoldDB" id="R7VB92"/>
<evidence type="ECO:0000256" key="8">
    <source>
        <dbReference type="ARBA" id="ARBA00022848"/>
    </source>
</evidence>
<dbReference type="InterPro" id="IPR036396">
    <property type="entry name" value="Cyt_P450_sf"/>
</dbReference>
<dbReference type="PRINTS" id="PR00463">
    <property type="entry name" value="EP450I"/>
</dbReference>
<sequence length="319" mass="36635">MYAVSNVIGSLVFGNRLDYGSERLKKYMEIIIESFEVMGISGVLTVFPFVRYCPGDPFKCRKIHQQTKFMKNEFREMMQEHRAELNSTGEPKDLIDAYLREIEKNKDMDTYFCEDQLVQVIGDLYGAGTESSSTTLRWALIFMLHNQEVLFKVQAEIDDILGGRLPTMMDKQKMPYVEATLSEIQRMGDMVPFSVPHCTTEDVSFRDFFIPQGTMILPNLYSVHHNEAHFKDAFKFDPSRFLDDEGCYRPIKQLIPFGIGRRVCLGESLARMELFLFFTSLLQRFSPSLPSGEELPSLTGTLHITNEPPPLKVIFSARS</sequence>
<keyword evidence="6 13" id="KW-0479">Metal-binding</keyword>
<dbReference type="EMBL" id="AMQN01004458">
    <property type="status" value="NOT_ANNOTATED_CDS"/>
    <property type="molecule type" value="Genomic_DNA"/>
</dbReference>
<dbReference type="STRING" id="283909.R7VB92"/>
<dbReference type="PANTHER" id="PTHR24300">
    <property type="entry name" value="CYTOCHROME P450 508A4-RELATED"/>
    <property type="match status" value="1"/>
</dbReference>
<dbReference type="GO" id="GO:0005789">
    <property type="term" value="C:endoplasmic reticulum membrane"/>
    <property type="evidence" value="ECO:0007669"/>
    <property type="project" value="UniProtKB-SubCell"/>
</dbReference>
<dbReference type="GO" id="GO:0006805">
    <property type="term" value="P:xenobiotic metabolic process"/>
    <property type="evidence" value="ECO:0007669"/>
    <property type="project" value="TreeGrafter"/>
</dbReference>
<accession>R7VB92</accession>
<evidence type="ECO:0000256" key="6">
    <source>
        <dbReference type="ARBA" id="ARBA00022723"/>
    </source>
</evidence>
<evidence type="ECO:0000313" key="15">
    <source>
        <dbReference type="EMBL" id="ELU15807.1"/>
    </source>
</evidence>
<evidence type="ECO:0000256" key="7">
    <source>
        <dbReference type="ARBA" id="ARBA00022824"/>
    </source>
</evidence>
<dbReference type="Gene3D" id="1.10.630.10">
    <property type="entry name" value="Cytochrome P450"/>
    <property type="match status" value="1"/>
</dbReference>
<evidence type="ECO:0000256" key="3">
    <source>
        <dbReference type="ARBA" id="ARBA00004406"/>
    </source>
</evidence>
<keyword evidence="9 14" id="KW-0560">Oxidoreductase</keyword>
<feature type="binding site" description="axial binding residue" evidence="13">
    <location>
        <position position="264"/>
    </location>
    <ligand>
        <name>heme</name>
        <dbReference type="ChEBI" id="CHEBI:30413"/>
    </ligand>
    <ligandPart>
        <name>Fe</name>
        <dbReference type="ChEBI" id="CHEBI:18248"/>
    </ligandPart>
</feature>
<evidence type="ECO:0000256" key="5">
    <source>
        <dbReference type="ARBA" id="ARBA00022617"/>
    </source>
</evidence>
<dbReference type="FunFam" id="1.10.630.10:FF:000238">
    <property type="entry name" value="Cytochrome P450 2A6"/>
    <property type="match status" value="1"/>
</dbReference>
<dbReference type="InterPro" id="IPR002401">
    <property type="entry name" value="Cyt_P450_E_grp-I"/>
</dbReference>
<keyword evidence="8" id="KW-0492">Microsome</keyword>
<evidence type="ECO:0000313" key="16">
    <source>
        <dbReference type="EnsemblMetazoa" id="CapteP142591"/>
    </source>
</evidence>
<dbReference type="GO" id="GO:0005506">
    <property type="term" value="F:iron ion binding"/>
    <property type="evidence" value="ECO:0007669"/>
    <property type="project" value="InterPro"/>
</dbReference>
<dbReference type="PANTHER" id="PTHR24300:SF403">
    <property type="entry name" value="CYTOCHROME P450 306A1"/>
    <property type="match status" value="1"/>
</dbReference>
<dbReference type="GO" id="GO:0020037">
    <property type="term" value="F:heme binding"/>
    <property type="evidence" value="ECO:0007669"/>
    <property type="project" value="InterPro"/>
</dbReference>
<keyword evidence="7" id="KW-0256">Endoplasmic reticulum</keyword>
<dbReference type="InterPro" id="IPR050182">
    <property type="entry name" value="Cytochrome_P450_fam2"/>
</dbReference>
<comment type="cofactor">
    <cofactor evidence="1 13">
        <name>heme</name>
        <dbReference type="ChEBI" id="CHEBI:30413"/>
    </cofactor>
</comment>
<dbReference type="PRINTS" id="PR00385">
    <property type="entry name" value="P450"/>
</dbReference>
<dbReference type="OMA" id="PLNITHE"/>
<evidence type="ECO:0000256" key="2">
    <source>
        <dbReference type="ARBA" id="ARBA00004174"/>
    </source>
</evidence>
<keyword evidence="17" id="KW-1185">Reference proteome</keyword>
<dbReference type="Proteomes" id="UP000014760">
    <property type="component" value="Unassembled WGS sequence"/>
</dbReference>
<reference evidence="15 17" key="2">
    <citation type="journal article" date="2013" name="Nature">
        <title>Insights into bilaterian evolution from three spiralian genomes.</title>
        <authorList>
            <person name="Simakov O."/>
            <person name="Marletaz F."/>
            <person name="Cho S.J."/>
            <person name="Edsinger-Gonzales E."/>
            <person name="Havlak P."/>
            <person name="Hellsten U."/>
            <person name="Kuo D.H."/>
            <person name="Larsson T."/>
            <person name="Lv J."/>
            <person name="Arendt D."/>
            <person name="Savage R."/>
            <person name="Osoegawa K."/>
            <person name="de Jong P."/>
            <person name="Grimwood J."/>
            <person name="Chapman J.A."/>
            <person name="Shapiro H."/>
            <person name="Aerts A."/>
            <person name="Otillar R.P."/>
            <person name="Terry A.Y."/>
            <person name="Boore J.L."/>
            <person name="Grigoriev I.V."/>
            <person name="Lindberg D.R."/>
            <person name="Seaver E.C."/>
            <person name="Weisblat D.A."/>
            <person name="Putnam N.H."/>
            <person name="Rokhsar D.S."/>
        </authorList>
    </citation>
    <scope>NUCLEOTIDE SEQUENCE</scope>
    <source>
        <strain evidence="15 17">I ESC-2004</strain>
    </source>
</reference>
<evidence type="ECO:0000256" key="10">
    <source>
        <dbReference type="ARBA" id="ARBA00023004"/>
    </source>
</evidence>
<proteinExistence type="inferred from homology"/>
<dbReference type="InterPro" id="IPR017972">
    <property type="entry name" value="Cyt_P450_CS"/>
</dbReference>
<protein>
    <submittedName>
        <fullName evidence="15 16">Uncharacterized protein</fullName>
    </submittedName>
</protein>
<evidence type="ECO:0000256" key="4">
    <source>
        <dbReference type="ARBA" id="ARBA00010617"/>
    </source>
</evidence>
<reference evidence="17" key="1">
    <citation type="submission" date="2012-12" db="EMBL/GenBank/DDBJ databases">
        <authorList>
            <person name="Hellsten U."/>
            <person name="Grimwood J."/>
            <person name="Chapman J.A."/>
            <person name="Shapiro H."/>
            <person name="Aerts A."/>
            <person name="Otillar R.P."/>
            <person name="Terry A.Y."/>
            <person name="Boore J.L."/>
            <person name="Simakov O."/>
            <person name="Marletaz F."/>
            <person name="Cho S.-J."/>
            <person name="Edsinger-Gonzales E."/>
            <person name="Havlak P."/>
            <person name="Kuo D.-H."/>
            <person name="Larsson T."/>
            <person name="Lv J."/>
            <person name="Arendt D."/>
            <person name="Savage R."/>
            <person name="Osoegawa K."/>
            <person name="de Jong P."/>
            <person name="Lindberg D.R."/>
            <person name="Seaver E.C."/>
            <person name="Weisblat D.A."/>
            <person name="Putnam N.H."/>
            <person name="Grigoriev I.V."/>
            <person name="Rokhsar D.S."/>
        </authorList>
    </citation>
    <scope>NUCLEOTIDE SEQUENCE</scope>
    <source>
        <strain evidence="17">I ESC-2004</strain>
    </source>
</reference>